<dbReference type="SUPFAM" id="SSF52518">
    <property type="entry name" value="Thiamin diphosphate-binding fold (THDP-binding)"/>
    <property type="match status" value="1"/>
</dbReference>
<feature type="coiled-coil region" evidence="4">
    <location>
        <begin position="2"/>
        <end position="29"/>
    </location>
</feature>
<evidence type="ECO:0000256" key="4">
    <source>
        <dbReference type="SAM" id="Coils"/>
    </source>
</evidence>
<dbReference type="InterPro" id="IPR005474">
    <property type="entry name" value="Transketolase_N"/>
</dbReference>
<comment type="cofactor">
    <cofactor evidence="1">
        <name>thiamine diphosphate</name>
        <dbReference type="ChEBI" id="CHEBI:58937"/>
    </cofactor>
</comment>
<comment type="similarity">
    <text evidence="2">Belongs to the transketolase family.</text>
</comment>
<protein>
    <submittedName>
        <fullName evidence="6">Transketolase domain protein</fullName>
    </submittedName>
</protein>
<dbReference type="Gene3D" id="3.40.50.970">
    <property type="match status" value="1"/>
</dbReference>
<reference evidence="6" key="1">
    <citation type="journal article" date="2015" name="PeerJ">
        <title>First genomic representation of candidate bacterial phylum KSB3 points to enhanced environmental sensing as a trigger of wastewater bulking.</title>
        <authorList>
            <person name="Sekiguchi Y."/>
            <person name="Ohashi A."/>
            <person name="Parks D.H."/>
            <person name="Yamauchi T."/>
            <person name="Tyson G.W."/>
            <person name="Hugenholtz P."/>
        </authorList>
    </citation>
    <scope>NUCLEOTIDE SEQUENCE [LARGE SCALE GENOMIC DNA]</scope>
</reference>
<evidence type="ECO:0000313" key="7">
    <source>
        <dbReference type="Proteomes" id="UP000030700"/>
    </source>
</evidence>
<evidence type="ECO:0000256" key="2">
    <source>
        <dbReference type="ARBA" id="ARBA00007131"/>
    </source>
</evidence>
<accession>A0A0S6W3Z6</accession>
<sequence length="275" mass="30299">MANEFGLDYEQIEQKAKEIRKKIIMMNSRAGQGHTGADLSETDILSSLFFRILNTNKQHLSDPDRDRFILSKGHGVGGFYCMLAEAGYIDESDLETYLQFDSKLPGHPVRQKTPGVELNTGALGHGLPVGVGLALSAKMSGRKFRVFVLTGDGELQEGSVWEAAMCAAHFKLDNLIIIVDRNTLQLADRTEKIMALEPLTDKWKAFGCDVHETDGNDAAKFVETVEGLNLQNGKPHVVIAKTIKGKGVSFIEDQPAWHHKIPVGDEIALAIEELE</sequence>
<dbReference type="Pfam" id="PF00456">
    <property type="entry name" value="Transketolase_N"/>
    <property type="match status" value="1"/>
</dbReference>
<dbReference type="Proteomes" id="UP000030700">
    <property type="component" value="Unassembled WGS sequence"/>
</dbReference>
<keyword evidence="7" id="KW-1185">Reference proteome</keyword>
<keyword evidence="4" id="KW-0175">Coiled coil</keyword>
<dbReference type="PANTHER" id="PTHR47514:SF1">
    <property type="entry name" value="TRANSKETOLASE N-TERMINAL SECTION-RELATED"/>
    <property type="match status" value="1"/>
</dbReference>
<dbReference type="InterPro" id="IPR029061">
    <property type="entry name" value="THDP-binding"/>
</dbReference>
<evidence type="ECO:0000259" key="5">
    <source>
        <dbReference type="Pfam" id="PF00456"/>
    </source>
</evidence>
<dbReference type="EMBL" id="DF820459">
    <property type="protein sequence ID" value="GAK52787.1"/>
    <property type="molecule type" value="Genomic_DNA"/>
</dbReference>
<evidence type="ECO:0000256" key="3">
    <source>
        <dbReference type="ARBA" id="ARBA00023052"/>
    </source>
</evidence>
<feature type="domain" description="Transketolase N-terminal" evidence="5">
    <location>
        <begin position="16"/>
        <end position="259"/>
    </location>
</feature>
<dbReference type="HOGENOM" id="CLU_009227_4_1_0"/>
<gene>
    <name evidence="6" type="ORF">U14_04044</name>
</gene>
<dbReference type="CDD" id="cd02012">
    <property type="entry name" value="TPP_TK"/>
    <property type="match status" value="1"/>
</dbReference>
<evidence type="ECO:0000256" key="1">
    <source>
        <dbReference type="ARBA" id="ARBA00001964"/>
    </source>
</evidence>
<dbReference type="AlphaFoldDB" id="A0A0S6W3Z6"/>
<proteinExistence type="inferred from homology"/>
<organism evidence="6">
    <name type="scientific">Candidatus Moduliflexus flocculans</name>
    <dbReference type="NCBI Taxonomy" id="1499966"/>
    <lineage>
        <taxon>Bacteria</taxon>
        <taxon>Candidatus Moduliflexota</taxon>
        <taxon>Candidatus Moduliflexia</taxon>
        <taxon>Candidatus Moduliflexales</taxon>
        <taxon>Candidatus Moduliflexaceae</taxon>
    </lineage>
</organism>
<name>A0A0S6W3Z6_9BACT</name>
<keyword evidence="3" id="KW-0786">Thiamine pyrophosphate</keyword>
<dbReference type="STRING" id="1499966.U14_04044"/>
<evidence type="ECO:0000313" key="6">
    <source>
        <dbReference type="EMBL" id="GAK52787.1"/>
    </source>
</evidence>
<dbReference type="PANTHER" id="PTHR47514">
    <property type="entry name" value="TRANSKETOLASE N-TERMINAL SECTION-RELATED"/>
    <property type="match status" value="1"/>
</dbReference>